<evidence type="ECO:0000256" key="8">
    <source>
        <dbReference type="SAM" id="MobiDB-lite"/>
    </source>
</evidence>
<dbReference type="OrthoDB" id="6077919at2759"/>
<sequence length="656" mass="75315">MTVFKLEKFPHVCRLCLEPDTGGLMFSLDSADLAFDWATIRDYLASFTIPIAEDKAPFFPQQVCLTCMELLRFFAKYRSKIVTVHLLMNALVELRHINSRPLVDLFDTKRESVRAVLKDLSICDKPDPTATDLIYEFKQYDIATFSIEVNPELPASDVGPEPAKEPSVPEPPRKRPYIRRAKPKAEVEKPEEPKKFHCKTEGCTEEFDNLYALRIHRNNTHKPFVCDTCGYRHHSKRHLQIHMERHLQQRDYNCKYCQKTFKTHHDLNVHVREIHIASRKFICGTCGLEFRRKAILQDHELAHGEAYNFTCEICGKKFKRPSALKNHVIKVHETPRHACTRCDKKFHVNYLYLDHVENIHGIKMRFYCDICVQLFFSQETLDAHRVCHSAPKELQCGTCLSVFGSADEMGDHLCITFRDDYVCCGKDLRYYKMYNKHMFIVHGQKTNVRVKADQSQLFGRIRCSRVWSDLEDLGNATIFLDEIALGEENQLASDQSPSIVEKIVDDPGHAKEVVDTSINLRSTLNKDFLGCAININEIALGEEIELADAQSKSPQKRRRGRPRKEIKTLCCRMADCTAVFHDKKAYDHHRWTAHKTFVCEECGLKWGVQAGPGQPPGTAQERRGVPVRVLQAAVQREGGLEPPHQEDTPGEGKVPL</sequence>
<evidence type="ECO:0000256" key="1">
    <source>
        <dbReference type="ARBA" id="ARBA00022723"/>
    </source>
</evidence>
<dbReference type="PANTHER" id="PTHR24388:SF104">
    <property type="entry name" value="AT-RICH BINDING PROTEIN-RELATED"/>
    <property type="match status" value="1"/>
</dbReference>
<dbReference type="PANTHER" id="PTHR24388">
    <property type="entry name" value="ZINC FINGER PROTEIN"/>
    <property type="match status" value="1"/>
</dbReference>
<dbReference type="Proteomes" id="UP000002320">
    <property type="component" value="Unassembled WGS sequence"/>
</dbReference>
<dbReference type="AlphaFoldDB" id="B0WWZ0"/>
<dbReference type="EMBL" id="DS232155">
    <property type="protein sequence ID" value="EDS36251.1"/>
    <property type="molecule type" value="Genomic_DNA"/>
</dbReference>
<dbReference type="HOGENOM" id="CLU_418121_0_0_1"/>
<dbReference type="VEuPathDB" id="VectorBase:CQUJHB017895"/>
<dbReference type="GO" id="GO:0000978">
    <property type="term" value="F:RNA polymerase II cis-regulatory region sequence-specific DNA binding"/>
    <property type="evidence" value="ECO:0007669"/>
    <property type="project" value="TreeGrafter"/>
</dbReference>
<keyword evidence="1" id="KW-0479">Metal-binding</keyword>
<keyword evidence="5" id="KW-0539">Nucleus</keyword>
<name>B0WWZ0_CULQU</name>
<dbReference type="InterPro" id="IPR013087">
    <property type="entry name" value="Znf_C2H2_type"/>
</dbReference>
<keyword evidence="2" id="KW-0677">Repeat</keyword>
<keyword evidence="4" id="KW-0862">Zinc</keyword>
<comment type="similarity">
    <text evidence="6">Belongs to the snail C2H2-type zinc-finger protein family.</text>
</comment>
<dbReference type="Pfam" id="PF00096">
    <property type="entry name" value="zf-C2H2"/>
    <property type="match status" value="2"/>
</dbReference>
<feature type="domain" description="C2H2-type" evidence="9">
    <location>
        <begin position="224"/>
        <end position="251"/>
    </location>
</feature>
<proteinExistence type="inferred from homology"/>
<reference evidence="10" key="1">
    <citation type="submission" date="2007-03" db="EMBL/GenBank/DDBJ databases">
        <title>Annotation of Culex pipiens quinquefasciatus.</title>
        <authorList>
            <consortium name="The Broad Institute Genome Sequencing Platform"/>
            <person name="Atkinson P.W."/>
            <person name="Hemingway J."/>
            <person name="Christensen B.M."/>
            <person name="Higgs S."/>
            <person name="Kodira C."/>
            <person name="Hannick L."/>
            <person name="Megy K."/>
            <person name="O'Leary S."/>
            <person name="Pearson M."/>
            <person name="Haas B.J."/>
            <person name="Mauceli E."/>
            <person name="Wortman J.R."/>
            <person name="Lee N.H."/>
            <person name="Guigo R."/>
            <person name="Stanke M."/>
            <person name="Alvarado L."/>
            <person name="Amedeo P."/>
            <person name="Antoine C.H."/>
            <person name="Arensburger P."/>
            <person name="Bidwell S.L."/>
            <person name="Crawford M."/>
            <person name="Camaro F."/>
            <person name="Devon K."/>
            <person name="Engels R."/>
            <person name="Hammond M."/>
            <person name="Howarth C."/>
            <person name="Koehrsen M."/>
            <person name="Lawson D."/>
            <person name="Montgomery P."/>
            <person name="Nene V."/>
            <person name="Nusbaum C."/>
            <person name="Puiu D."/>
            <person name="Romero-Severson J."/>
            <person name="Severson D.W."/>
            <person name="Shumway M."/>
            <person name="Sisk P."/>
            <person name="Stolte C."/>
            <person name="Zeng Q."/>
            <person name="Eisenstadt E."/>
            <person name="Fraser-Liggett C."/>
            <person name="Strausberg R."/>
            <person name="Galagan J."/>
            <person name="Birren B."/>
            <person name="Collins F.H."/>
        </authorList>
    </citation>
    <scope>NUCLEOTIDE SEQUENCE [LARGE SCALE GENOMIC DNA]</scope>
    <source>
        <strain evidence="10">JHB</strain>
    </source>
</reference>
<gene>
    <name evidence="11" type="primary">6044391</name>
    <name evidence="10" type="ORF">CpipJ_CPIJ011230</name>
</gene>
<dbReference type="SMART" id="SM00868">
    <property type="entry name" value="zf-AD"/>
    <property type="match status" value="1"/>
</dbReference>
<dbReference type="InterPro" id="IPR012934">
    <property type="entry name" value="Znf_AD"/>
</dbReference>
<evidence type="ECO:0000256" key="3">
    <source>
        <dbReference type="ARBA" id="ARBA00022771"/>
    </source>
</evidence>
<reference evidence="11" key="2">
    <citation type="submission" date="2020-05" db="UniProtKB">
        <authorList>
            <consortium name="EnsemblMetazoa"/>
        </authorList>
    </citation>
    <scope>IDENTIFICATION</scope>
    <source>
        <strain evidence="11">JHB</strain>
    </source>
</reference>
<dbReference type="KEGG" id="cqu:CpipJ_CPIJ011230"/>
<dbReference type="Gene3D" id="3.30.160.60">
    <property type="entry name" value="Classic Zinc Finger"/>
    <property type="match status" value="4"/>
</dbReference>
<feature type="region of interest" description="Disordered" evidence="8">
    <location>
        <begin position="153"/>
        <end position="191"/>
    </location>
</feature>
<evidence type="ECO:0000313" key="12">
    <source>
        <dbReference type="Proteomes" id="UP000002320"/>
    </source>
</evidence>
<dbReference type="GO" id="GO:0008270">
    <property type="term" value="F:zinc ion binding"/>
    <property type="evidence" value="ECO:0007669"/>
    <property type="project" value="UniProtKB-KW"/>
</dbReference>
<keyword evidence="12" id="KW-1185">Reference proteome</keyword>
<dbReference type="GO" id="GO:0000981">
    <property type="term" value="F:DNA-binding transcription factor activity, RNA polymerase II-specific"/>
    <property type="evidence" value="ECO:0007669"/>
    <property type="project" value="TreeGrafter"/>
</dbReference>
<dbReference type="EnsemblMetazoa" id="CPIJ011230-RA">
    <property type="protein sequence ID" value="CPIJ011230-PA"/>
    <property type="gene ID" value="CPIJ011230"/>
</dbReference>
<dbReference type="SUPFAM" id="SSF57667">
    <property type="entry name" value="beta-beta-alpha zinc fingers"/>
    <property type="match status" value="2"/>
</dbReference>
<feature type="domain" description="C2H2-type" evidence="9">
    <location>
        <begin position="309"/>
        <end position="337"/>
    </location>
</feature>
<evidence type="ECO:0000256" key="6">
    <source>
        <dbReference type="ARBA" id="ARBA00037948"/>
    </source>
</evidence>
<dbReference type="VEuPathDB" id="VectorBase:CQUJHB003785"/>
<evidence type="ECO:0000313" key="10">
    <source>
        <dbReference type="EMBL" id="EDS36251.1"/>
    </source>
</evidence>
<dbReference type="VEuPathDB" id="VectorBase:CPIJ011230"/>
<dbReference type="FunCoup" id="B0WWZ0">
    <property type="interactions" value="217"/>
</dbReference>
<feature type="domain" description="C2H2-type" evidence="9">
    <location>
        <begin position="366"/>
        <end position="393"/>
    </location>
</feature>
<dbReference type="SMART" id="SM00355">
    <property type="entry name" value="ZnF_C2H2"/>
    <property type="match status" value="9"/>
</dbReference>
<evidence type="ECO:0000259" key="9">
    <source>
        <dbReference type="PROSITE" id="PS50157"/>
    </source>
</evidence>
<feature type="domain" description="C2H2-type" evidence="9">
    <location>
        <begin position="252"/>
        <end position="280"/>
    </location>
</feature>
<dbReference type="PROSITE" id="PS50157">
    <property type="entry name" value="ZINC_FINGER_C2H2_2"/>
    <property type="match status" value="5"/>
</dbReference>
<evidence type="ECO:0000256" key="7">
    <source>
        <dbReference type="PROSITE-ProRule" id="PRU00042"/>
    </source>
</evidence>
<dbReference type="InterPro" id="IPR050527">
    <property type="entry name" value="Snail/Krueppel_Znf"/>
</dbReference>
<dbReference type="InParanoid" id="B0WWZ0"/>
<evidence type="ECO:0000313" key="11">
    <source>
        <dbReference type="EnsemblMetazoa" id="CPIJ011230-PA"/>
    </source>
</evidence>
<accession>B0WWZ0</accession>
<feature type="domain" description="C2H2-type" evidence="9">
    <location>
        <begin position="281"/>
        <end position="303"/>
    </location>
</feature>
<protein>
    <submittedName>
        <fullName evidence="10 11">Zinc finger protein 425</fullName>
    </submittedName>
</protein>
<dbReference type="PROSITE" id="PS00028">
    <property type="entry name" value="ZINC_FINGER_C2H2_1"/>
    <property type="match status" value="4"/>
</dbReference>
<dbReference type="InterPro" id="IPR036236">
    <property type="entry name" value="Znf_C2H2_sf"/>
</dbReference>
<evidence type="ECO:0000256" key="4">
    <source>
        <dbReference type="ARBA" id="ARBA00022833"/>
    </source>
</evidence>
<feature type="region of interest" description="Disordered" evidence="8">
    <location>
        <begin position="634"/>
        <end position="656"/>
    </location>
</feature>
<evidence type="ECO:0000256" key="2">
    <source>
        <dbReference type="ARBA" id="ARBA00022737"/>
    </source>
</evidence>
<dbReference type="eggNOG" id="KOG1721">
    <property type="taxonomic scope" value="Eukaryota"/>
</dbReference>
<organism>
    <name type="scientific">Culex quinquefasciatus</name>
    <name type="common">Southern house mosquito</name>
    <name type="synonym">Culex pungens</name>
    <dbReference type="NCBI Taxonomy" id="7176"/>
    <lineage>
        <taxon>Eukaryota</taxon>
        <taxon>Metazoa</taxon>
        <taxon>Ecdysozoa</taxon>
        <taxon>Arthropoda</taxon>
        <taxon>Hexapoda</taxon>
        <taxon>Insecta</taxon>
        <taxon>Pterygota</taxon>
        <taxon>Neoptera</taxon>
        <taxon>Endopterygota</taxon>
        <taxon>Diptera</taxon>
        <taxon>Nematocera</taxon>
        <taxon>Culicoidea</taxon>
        <taxon>Culicidae</taxon>
        <taxon>Culicinae</taxon>
        <taxon>Culicini</taxon>
        <taxon>Culex</taxon>
        <taxon>Culex</taxon>
    </lineage>
</organism>
<keyword evidence="3 7" id="KW-0863">Zinc-finger</keyword>
<evidence type="ECO:0000256" key="5">
    <source>
        <dbReference type="ARBA" id="ARBA00023242"/>
    </source>
</evidence>
<dbReference type="GO" id="GO:0005634">
    <property type="term" value="C:nucleus"/>
    <property type="evidence" value="ECO:0007669"/>
    <property type="project" value="InterPro"/>
</dbReference>
<dbReference type="SUPFAM" id="SSF57716">
    <property type="entry name" value="Glucocorticoid receptor-like (DNA-binding domain)"/>
    <property type="match status" value="1"/>
</dbReference>